<dbReference type="AlphaFoldDB" id="A0A1H6UMU8"/>
<evidence type="ECO:0000256" key="1">
    <source>
        <dbReference type="SAM" id="Phobius"/>
    </source>
</evidence>
<evidence type="ECO:0000313" key="3">
    <source>
        <dbReference type="Proteomes" id="UP000242930"/>
    </source>
</evidence>
<protein>
    <recommendedName>
        <fullName evidence="4">30S ribosomal protein S3</fullName>
    </recommendedName>
</protein>
<dbReference type="OrthoDB" id="6089792at2"/>
<keyword evidence="1" id="KW-1133">Transmembrane helix</keyword>
<reference evidence="3" key="1">
    <citation type="submission" date="2016-10" db="EMBL/GenBank/DDBJ databases">
        <authorList>
            <person name="Varghese N."/>
            <person name="Submissions S."/>
        </authorList>
    </citation>
    <scope>NUCLEOTIDE SEQUENCE [LARGE SCALE GENOMIC DNA]</scope>
    <source>
        <strain evidence="3">LMG 25967</strain>
    </source>
</reference>
<dbReference type="Proteomes" id="UP000242930">
    <property type="component" value="Unassembled WGS sequence"/>
</dbReference>
<sequence>MDYFIIFITTVTGLYFHWWLYKRIQRWTDRDLALSLAGNDPAKRDYMLARLQDAKSQGIKRKALAAWLEQAAAAYRPTA</sequence>
<dbReference type="STRING" id="915471.SAMN05216201_10322"/>
<keyword evidence="1" id="KW-0812">Transmembrane</keyword>
<keyword evidence="3" id="KW-1185">Reference proteome</keyword>
<gene>
    <name evidence="2" type="ORF">SAMN05216201_10322</name>
</gene>
<dbReference type="RefSeq" id="WP_090307439.1">
    <property type="nucleotide sequence ID" value="NZ_FNZE01000003.1"/>
</dbReference>
<evidence type="ECO:0008006" key="4">
    <source>
        <dbReference type="Google" id="ProtNLM"/>
    </source>
</evidence>
<accession>A0A1H6UMU8</accession>
<organism evidence="2 3">
    <name type="scientific">Pseudomonas linyingensis</name>
    <dbReference type="NCBI Taxonomy" id="915471"/>
    <lineage>
        <taxon>Bacteria</taxon>
        <taxon>Pseudomonadati</taxon>
        <taxon>Pseudomonadota</taxon>
        <taxon>Gammaproteobacteria</taxon>
        <taxon>Pseudomonadales</taxon>
        <taxon>Pseudomonadaceae</taxon>
        <taxon>Pseudomonas</taxon>
    </lineage>
</organism>
<name>A0A1H6UMU8_9PSED</name>
<dbReference type="EMBL" id="FNZE01000003">
    <property type="protein sequence ID" value="SEI89385.1"/>
    <property type="molecule type" value="Genomic_DNA"/>
</dbReference>
<keyword evidence="1" id="KW-0472">Membrane</keyword>
<proteinExistence type="predicted"/>
<feature type="transmembrane region" description="Helical" evidence="1">
    <location>
        <begin position="6"/>
        <end position="21"/>
    </location>
</feature>
<evidence type="ECO:0000313" key="2">
    <source>
        <dbReference type="EMBL" id="SEI89385.1"/>
    </source>
</evidence>